<gene>
    <name evidence="1" type="primary">Bm9721</name>
    <name evidence="1" type="ORF">BM_Bm9721</name>
</gene>
<reference evidence="1" key="1">
    <citation type="journal article" date="2007" name="Science">
        <title>Draft genome of the filarial nematode parasite Brugia malayi.</title>
        <authorList>
            <person name="Ghedin E."/>
            <person name="Wang S."/>
            <person name="Spiro D."/>
            <person name="Caler E."/>
            <person name="Zhao Q."/>
            <person name="Crabtree J."/>
            <person name="Allen J.E."/>
            <person name="Delcher A.L."/>
            <person name="Guiliano D.B."/>
            <person name="Miranda-Saavedra D."/>
            <person name="Angiuoli S.V."/>
            <person name="Creasy T."/>
            <person name="Amedeo P."/>
            <person name="Haas B."/>
            <person name="El-Sayed N.M."/>
            <person name="Wortman J.R."/>
            <person name="Feldblyum T."/>
            <person name="Tallon L."/>
            <person name="Schatz M."/>
            <person name="Shumway M."/>
            <person name="Koo H."/>
            <person name="Salzberg S.L."/>
            <person name="Schobel S."/>
            <person name="Pertea M."/>
            <person name="Pop M."/>
            <person name="White O."/>
            <person name="Barton G.J."/>
            <person name="Carlow C.K."/>
            <person name="Crawford M.J."/>
            <person name="Daub J."/>
            <person name="Dimmic M.W."/>
            <person name="Estes C.F."/>
            <person name="Foster J.M."/>
            <person name="Ganatra M."/>
            <person name="Gregory W.F."/>
            <person name="Johnson N.M."/>
            <person name="Jin J."/>
            <person name="Komuniecki R."/>
            <person name="Korf I."/>
            <person name="Kumar S."/>
            <person name="Laney S."/>
            <person name="Li B.W."/>
            <person name="Li W."/>
            <person name="Lindblom T.H."/>
            <person name="Lustigman S."/>
            <person name="Ma D."/>
            <person name="Maina C.V."/>
            <person name="Martin D.M."/>
            <person name="McCarter J.P."/>
            <person name="McReynolds L."/>
            <person name="Mitreva M."/>
            <person name="Nutman T.B."/>
            <person name="Parkinson J."/>
            <person name="Peregrin-Alvarez J.M."/>
            <person name="Poole C."/>
            <person name="Ren Q."/>
            <person name="Saunders L."/>
            <person name="Sluder A.E."/>
            <person name="Smith K."/>
            <person name="Stanke M."/>
            <person name="Unnasch T.R."/>
            <person name="Ware J."/>
            <person name="Wei A.D."/>
            <person name="Weil G."/>
            <person name="Williams D.J."/>
            <person name="Zhang Y."/>
            <person name="Williams S.A."/>
            <person name="Fraser-Liggett C."/>
            <person name="Slatko B."/>
            <person name="Blaxter M.L."/>
            <person name="Scott A.L."/>
        </authorList>
    </citation>
    <scope>NUCLEOTIDE SEQUENCE</scope>
    <source>
        <strain evidence="1">FR3</strain>
    </source>
</reference>
<organism evidence="1">
    <name type="scientific">Brugia malayi</name>
    <name type="common">Filarial nematode worm</name>
    <dbReference type="NCBI Taxonomy" id="6279"/>
    <lineage>
        <taxon>Eukaryota</taxon>
        <taxon>Metazoa</taxon>
        <taxon>Ecdysozoa</taxon>
        <taxon>Nematoda</taxon>
        <taxon>Chromadorea</taxon>
        <taxon>Rhabditida</taxon>
        <taxon>Spirurina</taxon>
        <taxon>Spiruromorpha</taxon>
        <taxon>Filarioidea</taxon>
        <taxon>Onchocercidae</taxon>
        <taxon>Brugia</taxon>
    </lineage>
</organism>
<protein>
    <submittedName>
        <fullName evidence="1">Bm9721</fullName>
    </submittedName>
</protein>
<dbReference type="AlphaFoldDB" id="A0A1I9GDH5"/>
<dbReference type="EMBL" id="LN856936">
    <property type="protein sequence ID" value="CRZ24090.1"/>
    <property type="molecule type" value="Genomic_DNA"/>
</dbReference>
<sequence length="120" mass="13775">MNDFEEWQDVRVLLRNIAVNTDGERWKTIGHLMTMTSRNICSDTLSSRAQRATHFTAVIIAEGGVIVSGQFCFDPRGTTVSEEEALAKVRSSSSSRTMARRIRGCFRFLWFFRPERQVLK</sequence>
<proteinExistence type="predicted"/>
<reference evidence="1" key="2">
    <citation type="submission" date="2012-12" db="EMBL/GenBank/DDBJ databases">
        <authorList>
            <consortium name="WormBase Consortium"/>
            <person name="Ghedin E."/>
            <person name="Paulini M."/>
        </authorList>
    </citation>
    <scope>NUCLEOTIDE SEQUENCE</scope>
    <source>
        <strain evidence="1">FR3</strain>
    </source>
</reference>
<accession>A0A1I9GDH5</accession>
<evidence type="ECO:0000313" key="1">
    <source>
        <dbReference type="EMBL" id="CRZ24090.1"/>
    </source>
</evidence>
<name>A0A1I9GDH5_BRUMA</name>